<reference evidence="3" key="1">
    <citation type="submission" date="2023-03" db="EMBL/GenBank/DDBJ databases">
        <title>Amycolatopsis taiwanensis NBRC 103393.</title>
        <authorList>
            <person name="Ichikawa N."/>
            <person name="Sato H."/>
            <person name="Tonouchi N."/>
        </authorList>
    </citation>
    <scope>NUCLEOTIDE SEQUENCE</scope>
    <source>
        <strain evidence="3">NBRC 103393</strain>
    </source>
</reference>
<dbReference type="EMBL" id="BSTI01000001">
    <property type="protein sequence ID" value="GLY64056.1"/>
    <property type="molecule type" value="Genomic_DNA"/>
</dbReference>
<dbReference type="Gene3D" id="1.10.1040.10">
    <property type="entry name" value="N-(1-d-carboxylethyl)-l-norvaline Dehydrogenase, domain 2"/>
    <property type="match status" value="1"/>
</dbReference>
<dbReference type="Proteomes" id="UP001165136">
    <property type="component" value="Unassembled WGS sequence"/>
</dbReference>
<dbReference type="Gene3D" id="3.40.50.720">
    <property type="entry name" value="NAD(P)-binding Rossmann-like Domain"/>
    <property type="match status" value="1"/>
</dbReference>
<dbReference type="SUPFAM" id="SSF48179">
    <property type="entry name" value="6-phosphogluconate dehydrogenase C-terminal domain-like"/>
    <property type="match status" value="1"/>
</dbReference>
<proteinExistence type="predicted"/>
<evidence type="ECO:0008006" key="5">
    <source>
        <dbReference type="Google" id="ProtNLM"/>
    </source>
</evidence>
<dbReference type="InterPro" id="IPR015814">
    <property type="entry name" value="Pgluconate_DH_NAD-bd_C"/>
</dbReference>
<sequence length="254" mass="25247">MPGKTVTIAVLGLGEAGGALAHDLRAAGATVRGYDPELPGDCSSEADAATGADLVLSVNSASAAEDALRAGLAGLRAGAVWADLNTASPGMKRKLAEIAAGHDVPFTDIAIMAPVPGRGLEVPMLASGVAAAATADLLGPLGASVEVMGGDAGLAAERKLLRSVFFKGMSSAVVEALTAARAAGCEGWLRGVIVAELTAAAESTVDRLTTGTYRHAVRRTHEMAAAAAMLGELGVPADIAGAARDQLARLSGTV</sequence>
<feature type="domain" description="6-phosphogluconate dehydrogenase NADP-binding" evidence="1">
    <location>
        <begin position="7"/>
        <end position="111"/>
    </location>
</feature>
<gene>
    <name evidence="3" type="ORF">Atai01_06750</name>
</gene>
<feature type="domain" description="Phosphogluconate dehydrogenase NAD-binding putative C-terminal" evidence="2">
    <location>
        <begin position="180"/>
        <end position="249"/>
    </location>
</feature>
<dbReference type="GO" id="GO:0050661">
    <property type="term" value="F:NADP binding"/>
    <property type="evidence" value="ECO:0007669"/>
    <property type="project" value="InterPro"/>
</dbReference>
<dbReference type="Pfam" id="PF03446">
    <property type="entry name" value="NAD_binding_2"/>
    <property type="match status" value="1"/>
</dbReference>
<dbReference type="InterPro" id="IPR036291">
    <property type="entry name" value="NAD(P)-bd_dom_sf"/>
</dbReference>
<evidence type="ECO:0000313" key="3">
    <source>
        <dbReference type="EMBL" id="GLY64056.1"/>
    </source>
</evidence>
<organism evidence="3 4">
    <name type="scientific">Amycolatopsis taiwanensis</name>
    <dbReference type="NCBI Taxonomy" id="342230"/>
    <lineage>
        <taxon>Bacteria</taxon>
        <taxon>Bacillati</taxon>
        <taxon>Actinomycetota</taxon>
        <taxon>Actinomycetes</taxon>
        <taxon>Pseudonocardiales</taxon>
        <taxon>Pseudonocardiaceae</taxon>
        <taxon>Amycolatopsis</taxon>
    </lineage>
</organism>
<dbReference type="InterPro" id="IPR006115">
    <property type="entry name" value="6PGDH_NADP-bd"/>
</dbReference>
<accession>A0A9W6VF12</accession>
<dbReference type="InterPro" id="IPR013328">
    <property type="entry name" value="6PGD_dom2"/>
</dbReference>
<evidence type="ECO:0000259" key="1">
    <source>
        <dbReference type="Pfam" id="PF03446"/>
    </source>
</evidence>
<dbReference type="InterPro" id="IPR008927">
    <property type="entry name" value="6-PGluconate_DH-like_C_sf"/>
</dbReference>
<dbReference type="Pfam" id="PF09130">
    <property type="entry name" value="DUF1932"/>
    <property type="match status" value="1"/>
</dbReference>
<evidence type="ECO:0000313" key="4">
    <source>
        <dbReference type="Proteomes" id="UP001165136"/>
    </source>
</evidence>
<protein>
    <recommendedName>
        <fullName evidence="5">6-phosphogluconate dehydrogenase</fullName>
    </recommendedName>
</protein>
<dbReference type="SUPFAM" id="SSF51735">
    <property type="entry name" value="NAD(P)-binding Rossmann-fold domains"/>
    <property type="match status" value="1"/>
</dbReference>
<keyword evidence="4" id="KW-1185">Reference proteome</keyword>
<evidence type="ECO:0000259" key="2">
    <source>
        <dbReference type="Pfam" id="PF09130"/>
    </source>
</evidence>
<dbReference type="AlphaFoldDB" id="A0A9W6VF12"/>
<comment type="caution">
    <text evidence="3">The sequence shown here is derived from an EMBL/GenBank/DDBJ whole genome shotgun (WGS) entry which is preliminary data.</text>
</comment>
<dbReference type="RefSeq" id="WP_285485809.1">
    <property type="nucleotide sequence ID" value="NZ_BSTI01000001.1"/>
</dbReference>
<name>A0A9W6VF12_9PSEU</name>